<feature type="region of interest" description="Disordered" evidence="1">
    <location>
        <begin position="77"/>
        <end position="103"/>
    </location>
</feature>
<dbReference type="EMBL" id="JAQQWN010000010">
    <property type="protein sequence ID" value="KAK8062770.1"/>
    <property type="molecule type" value="Genomic_DNA"/>
</dbReference>
<dbReference type="Proteomes" id="UP001433268">
    <property type="component" value="Unassembled WGS sequence"/>
</dbReference>
<dbReference type="GeneID" id="92052241"/>
<comment type="caution">
    <text evidence="2">The sequence shown here is derived from an EMBL/GenBank/DDBJ whole genome shotgun (WGS) entry which is preliminary data.</text>
</comment>
<feature type="compositionally biased region" description="Polar residues" evidence="1">
    <location>
        <begin position="91"/>
        <end position="103"/>
    </location>
</feature>
<feature type="compositionally biased region" description="Polar residues" evidence="1">
    <location>
        <begin position="1"/>
        <end position="18"/>
    </location>
</feature>
<accession>A0ABR1UV47</accession>
<feature type="region of interest" description="Disordered" evidence="1">
    <location>
        <begin position="1"/>
        <end position="65"/>
    </location>
</feature>
<keyword evidence="3" id="KW-1185">Reference proteome</keyword>
<evidence type="ECO:0000256" key="1">
    <source>
        <dbReference type="SAM" id="MobiDB-lite"/>
    </source>
</evidence>
<evidence type="ECO:0000313" key="2">
    <source>
        <dbReference type="EMBL" id="KAK8062770.1"/>
    </source>
</evidence>
<sequence length="750" mass="84782">MTPSLPQLEVSTPTSEGSSKAAAGEVECVDIPATSVGGPNKEVPPQEPGFGTLPGRPKESEGGGFLAKRLQAAYPTTPINVPEGNRHSESENPFQKVRSSLPVTSSQLADDVVGYHGISGEPQTRIMDDPSFHEFLESIPESDPTTMQSLLPEKDSREVSTQQQPRGILTATDKSRICCIASQSTTHNNNDEHTNSSQIPRAWRLPSADGSVYVLQHKGSSHSYHGKRKLPSLQQMWNDDYHWDKAANWATQRRTVTWSHCFDARLEDLNVLIDLTHSIMFARTYPKKESMNSKRPYDNAFEHICFIKELVDSFTIDPSLRKHLESQYSGHLGSDKPLKGKPAGPPLSRLIDDIQTQLPSDTWTLNPTTYSMSPAPECPSLRLSEIVIILFLHHEYLREHTYLSPYEIYSLSMVFSDMFFDQISRHFKTGKIHTATRGSPMATDMAIDLGTLFLLVSYGPAHFRTRSIFNSTPGDSQATQDYINRKKVEGVFQPPRDASATNKSLGYILSELDQLLEPERSKSSKGRNLPFKAAALPDRWAFLKDYLSHWMDRVGLCSTEPSIVTSRLLLAHKLCTLELTPRDRSPSSCERLQQPMLPSLQRPNISQELSSVCRQLQDRWTPQHELDAIHGFLGDKRVLTWHLIALWWQDTTGQRRPQDSSNQQDLVEVSSFFPASIRTQLSSTEAFELQRRNLDVLREESPHETDMIQQEWRAISEDMSLSVQRSQELAARDGRGRQITMDSFLKRIWM</sequence>
<proteinExistence type="predicted"/>
<gene>
    <name evidence="2" type="ORF">PG997_014867</name>
</gene>
<protein>
    <submittedName>
        <fullName evidence="2">Uncharacterized protein</fullName>
    </submittedName>
</protein>
<organism evidence="2 3">
    <name type="scientific">Apiospora hydei</name>
    <dbReference type="NCBI Taxonomy" id="1337664"/>
    <lineage>
        <taxon>Eukaryota</taxon>
        <taxon>Fungi</taxon>
        <taxon>Dikarya</taxon>
        <taxon>Ascomycota</taxon>
        <taxon>Pezizomycotina</taxon>
        <taxon>Sordariomycetes</taxon>
        <taxon>Xylariomycetidae</taxon>
        <taxon>Amphisphaeriales</taxon>
        <taxon>Apiosporaceae</taxon>
        <taxon>Apiospora</taxon>
    </lineage>
</organism>
<dbReference type="RefSeq" id="XP_066661369.1">
    <property type="nucleotide sequence ID" value="XM_066819181.1"/>
</dbReference>
<feature type="region of interest" description="Disordered" evidence="1">
    <location>
        <begin position="137"/>
        <end position="165"/>
    </location>
</feature>
<reference evidence="2 3" key="1">
    <citation type="submission" date="2023-01" db="EMBL/GenBank/DDBJ databases">
        <title>Analysis of 21 Apiospora genomes using comparative genomics revels a genus with tremendous synthesis potential of carbohydrate active enzymes and secondary metabolites.</title>
        <authorList>
            <person name="Sorensen T."/>
        </authorList>
    </citation>
    <scope>NUCLEOTIDE SEQUENCE [LARGE SCALE GENOMIC DNA]</scope>
    <source>
        <strain evidence="2 3">CBS 114990</strain>
    </source>
</reference>
<name>A0ABR1UV47_9PEZI</name>
<evidence type="ECO:0000313" key="3">
    <source>
        <dbReference type="Proteomes" id="UP001433268"/>
    </source>
</evidence>